<reference evidence="2 3" key="1">
    <citation type="submission" date="2019-02" db="EMBL/GenBank/DDBJ databases">
        <title>Deep-cultivation of Planctomycetes and their phenomic and genomic characterization uncovers novel biology.</title>
        <authorList>
            <person name="Wiegand S."/>
            <person name="Jogler M."/>
            <person name="Boedeker C."/>
            <person name="Pinto D."/>
            <person name="Vollmers J."/>
            <person name="Rivas-Marin E."/>
            <person name="Kohn T."/>
            <person name="Peeters S.H."/>
            <person name="Heuer A."/>
            <person name="Rast P."/>
            <person name="Oberbeckmann S."/>
            <person name="Bunk B."/>
            <person name="Jeske O."/>
            <person name="Meyerdierks A."/>
            <person name="Storesund J.E."/>
            <person name="Kallscheuer N."/>
            <person name="Luecker S."/>
            <person name="Lage O.M."/>
            <person name="Pohl T."/>
            <person name="Merkel B.J."/>
            <person name="Hornburger P."/>
            <person name="Mueller R.-W."/>
            <person name="Bruemmer F."/>
            <person name="Labrenz M."/>
            <person name="Spormann A.M."/>
            <person name="Op den Camp H."/>
            <person name="Overmann J."/>
            <person name="Amann R."/>
            <person name="Jetten M.S.M."/>
            <person name="Mascher T."/>
            <person name="Medema M.H."/>
            <person name="Devos D.P."/>
            <person name="Kaster A.-K."/>
            <person name="Ovreas L."/>
            <person name="Rohde M."/>
            <person name="Galperin M.Y."/>
            <person name="Jogler C."/>
        </authorList>
    </citation>
    <scope>NUCLEOTIDE SEQUENCE [LARGE SCALE GENOMIC DNA]</scope>
    <source>
        <strain evidence="2 3">Poly30</strain>
    </source>
</reference>
<organism evidence="2 3">
    <name type="scientific">Saltatorellus ferox</name>
    <dbReference type="NCBI Taxonomy" id="2528018"/>
    <lineage>
        <taxon>Bacteria</taxon>
        <taxon>Pseudomonadati</taxon>
        <taxon>Planctomycetota</taxon>
        <taxon>Planctomycetia</taxon>
        <taxon>Planctomycetia incertae sedis</taxon>
        <taxon>Saltatorellus</taxon>
    </lineage>
</organism>
<dbReference type="AlphaFoldDB" id="A0A518EM39"/>
<feature type="transmembrane region" description="Helical" evidence="1">
    <location>
        <begin position="133"/>
        <end position="157"/>
    </location>
</feature>
<dbReference type="Proteomes" id="UP000320390">
    <property type="component" value="Chromosome"/>
</dbReference>
<evidence type="ECO:0000313" key="2">
    <source>
        <dbReference type="EMBL" id="QDV05160.1"/>
    </source>
</evidence>
<protein>
    <submittedName>
        <fullName evidence="2">Uncharacterized protein</fullName>
    </submittedName>
</protein>
<keyword evidence="1" id="KW-1133">Transmembrane helix</keyword>
<evidence type="ECO:0000313" key="3">
    <source>
        <dbReference type="Proteomes" id="UP000320390"/>
    </source>
</evidence>
<sequence length="167" mass="18093">MIVIRLVALVFIAAGSLVYWVSTQVASGVLDRVTLEVPIASVRFTETQKFGHTMSLEVVGQPGSYQVNHLGKVEGLEDRLKERLKEGTVVELGSVVRPTEGEFASLSIPLAILELREGRELLFDQDMFSGHDWIVPVARGFGGLMATGGLLLLMLSFRKAAGAKGPQ</sequence>
<dbReference type="EMBL" id="CP036434">
    <property type="protein sequence ID" value="QDV05160.1"/>
    <property type="molecule type" value="Genomic_DNA"/>
</dbReference>
<accession>A0A518EM39</accession>
<keyword evidence="3" id="KW-1185">Reference proteome</keyword>
<evidence type="ECO:0000256" key="1">
    <source>
        <dbReference type="SAM" id="Phobius"/>
    </source>
</evidence>
<proteinExistence type="predicted"/>
<gene>
    <name evidence="2" type="ORF">Poly30_06560</name>
</gene>
<keyword evidence="1" id="KW-0812">Transmembrane</keyword>
<name>A0A518EM39_9BACT</name>
<keyword evidence="1" id="KW-0472">Membrane</keyword>